<protein>
    <recommendedName>
        <fullName evidence="3">ribonuclease H</fullName>
        <ecNumber evidence="3">3.1.26.4</ecNumber>
    </recommendedName>
</protein>
<evidence type="ECO:0000256" key="8">
    <source>
        <dbReference type="SAM" id="MobiDB-lite"/>
    </source>
</evidence>
<dbReference type="Gene3D" id="3.30.420.10">
    <property type="entry name" value="Ribonuclease H-like superfamily/Ribonuclease H"/>
    <property type="match status" value="1"/>
</dbReference>
<dbReference type="Proteomes" id="UP000053989">
    <property type="component" value="Unassembled WGS sequence"/>
</dbReference>
<feature type="non-terminal residue" evidence="10">
    <location>
        <position position="1"/>
    </location>
</feature>
<dbReference type="InterPro" id="IPR012337">
    <property type="entry name" value="RNaseH-like_sf"/>
</dbReference>
<dbReference type="InterPro" id="IPR050092">
    <property type="entry name" value="RNase_H"/>
</dbReference>
<dbReference type="HOGENOM" id="CLU_1911752_0_0_1"/>
<dbReference type="STRING" id="1036808.A0A0C3EQG6"/>
<keyword evidence="4" id="KW-0540">Nuclease</keyword>
<evidence type="ECO:0000256" key="5">
    <source>
        <dbReference type="ARBA" id="ARBA00022723"/>
    </source>
</evidence>
<keyword evidence="7" id="KW-0378">Hydrolase</keyword>
<feature type="region of interest" description="Disordered" evidence="8">
    <location>
        <begin position="87"/>
        <end position="113"/>
    </location>
</feature>
<evidence type="ECO:0000256" key="2">
    <source>
        <dbReference type="ARBA" id="ARBA00005300"/>
    </source>
</evidence>
<evidence type="ECO:0000256" key="1">
    <source>
        <dbReference type="ARBA" id="ARBA00000077"/>
    </source>
</evidence>
<dbReference type="EC" id="3.1.26.4" evidence="3"/>
<dbReference type="Pfam" id="PF00075">
    <property type="entry name" value="RNase_H"/>
    <property type="match status" value="1"/>
</dbReference>
<evidence type="ECO:0000256" key="6">
    <source>
        <dbReference type="ARBA" id="ARBA00022759"/>
    </source>
</evidence>
<feature type="domain" description="RNase H type-1" evidence="9">
    <location>
        <begin position="1"/>
        <end position="133"/>
    </location>
</feature>
<evidence type="ECO:0000256" key="4">
    <source>
        <dbReference type="ARBA" id="ARBA00022722"/>
    </source>
</evidence>
<dbReference type="EMBL" id="KN822004">
    <property type="protein sequence ID" value="KIM70399.1"/>
    <property type="molecule type" value="Genomic_DNA"/>
</dbReference>
<dbReference type="OrthoDB" id="2684462at2759"/>
<dbReference type="InParanoid" id="A0A0C3EQG6"/>
<evidence type="ECO:0000256" key="7">
    <source>
        <dbReference type="ARBA" id="ARBA00022801"/>
    </source>
</evidence>
<dbReference type="GO" id="GO:0004523">
    <property type="term" value="F:RNA-DNA hybrid ribonuclease activity"/>
    <property type="evidence" value="ECO:0007669"/>
    <property type="project" value="UniProtKB-EC"/>
</dbReference>
<keyword evidence="11" id="KW-1185">Reference proteome</keyword>
<gene>
    <name evidence="10" type="ORF">SCLCIDRAFT_56986</name>
</gene>
<dbReference type="InterPro" id="IPR002156">
    <property type="entry name" value="RNaseH_domain"/>
</dbReference>
<evidence type="ECO:0000259" key="9">
    <source>
        <dbReference type="PROSITE" id="PS50879"/>
    </source>
</evidence>
<evidence type="ECO:0000313" key="10">
    <source>
        <dbReference type="EMBL" id="KIM70399.1"/>
    </source>
</evidence>
<reference evidence="10 11" key="1">
    <citation type="submission" date="2014-04" db="EMBL/GenBank/DDBJ databases">
        <authorList>
            <consortium name="DOE Joint Genome Institute"/>
            <person name="Kuo A."/>
            <person name="Kohler A."/>
            <person name="Nagy L.G."/>
            <person name="Floudas D."/>
            <person name="Copeland A."/>
            <person name="Barry K.W."/>
            <person name="Cichocki N."/>
            <person name="Veneault-Fourrey C."/>
            <person name="LaButti K."/>
            <person name="Lindquist E.A."/>
            <person name="Lipzen A."/>
            <person name="Lundell T."/>
            <person name="Morin E."/>
            <person name="Murat C."/>
            <person name="Sun H."/>
            <person name="Tunlid A."/>
            <person name="Henrissat B."/>
            <person name="Grigoriev I.V."/>
            <person name="Hibbett D.S."/>
            <person name="Martin F."/>
            <person name="Nordberg H.P."/>
            <person name="Cantor M.N."/>
            <person name="Hua S.X."/>
        </authorList>
    </citation>
    <scope>NUCLEOTIDE SEQUENCE [LARGE SCALE GENOMIC DNA]</scope>
    <source>
        <strain evidence="10 11">Foug A</strain>
    </source>
</reference>
<dbReference type="PROSITE" id="PS50879">
    <property type="entry name" value="RNASE_H_1"/>
    <property type="match status" value="1"/>
</dbReference>
<accession>A0A0C3EQG6</accession>
<name>A0A0C3EQG6_9AGAM</name>
<keyword evidence="6" id="KW-0255">Endonuclease</keyword>
<organism evidence="10 11">
    <name type="scientific">Scleroderma citrinum Foug A</name>
    <dbReference type="NCBI Taxonomy" id="1036808"/>
    <lineage>
        <taxon>Eukaryota</taxon>
        <taxon>Fungi</taxon>
        <taxon>Dikarya</taxon>
        <taxon>Basidiomycota</taxon>
        <taxon>Agaricomycotina</taxon>
        <taxon>Agaricomycetes</taxon>
        <taxon>Agaricomycetidae</taxon>
        <taxon>Boletales</taxon>
        <taxon>Sclerodermatineae</taxon>
        <taxon>Sclerodermataceae</taxon>
        <taxon>Scleroderma</taxon>
    </lineage>
</organism>
<dbReference type="GO" id="GO:0043137">
    <property type="term" value="P:DNA replication, removal of RNA primer"/>
    <property type="evidence" value="ECO:0007669"/>
    <property type="project" value="TreeGrafter"/>
</dbReference>
<dbReference type="SUPFAM" id="SSF53098">
    <property type="entry name" value="Ribonuclease H-like"/>
    <property type="match status" value="1"/>
</dbReference>
<dbReference type="GO" id="GO:0003676">
    <property type="term" value="F:nucleic acid binding"/>
    <property type="evidence" value="ECO:0007669"/>
    <property type="project" value="InterPro"/>
</dbReference>
<comment type="catalytic activity">
    <reaction evidence="1">
        <text>Endonucleolytic cleavage to 5'-phosphomonoester.</text>
        <dbReference type="EC" id="3.1.26.4"/>
    </reaction>
</comment>
<dbReference type="InterPro" id="IPR036397">
    <property type="entry name" value="RNaseH_sf"/>
</dbReference>
<dbReference type="GO" id="GO:0046872">
    <property type="term" value="F:metal ion binding"/>
    <property type="evidence" value="ECO:0007669"/>
    <property type="project" value="UniProtKB-KW"/>
</dbReference>
<sequence length="133" mass="14192">NGLNNAQCGGGMWFADGHPLNRAICVPGRDQLNQTGEIAAVIVALQSVPRNADLTIVTNSQYVIMTITHSLQTYEDSGWTNIESKQMSEVMKSGQTETDLPTKGSAPTSFKWVKGHNADRGNKCADALAAEGA</sequence>
<dbReference type="PANTHER" id="PTHR10642:SF26">
    <property type="entry name" value="RIBONUCLEASE H1"/>
    <property type="match status" value="1"/>
</dbReference>
<dbReference type="PANTHER" id="PTHR10642">
    <property type="entry name" value="RIBONUCLEASE H1"/>
    <property type="match status" value="1"/>
</dbReference>
<proteinExistence type="inferred from homology"/>
<feature type="non-terminal residue" evidence="10">
    <location>
        <position position="133"/>
    </location>
</feature>
<keyword evidence="5" id="KW-0479">Metal-binding</keyword>
<dbReference type="AlphaFoldDB" id="A0A0C3EQG6"/>
<evidence type="ECO:0000256" key="3">
    <source>
        <dbReference type="ARBA" id="ARBA00012180"/>
    </source>
</evidence>
<feature type="compositionally biased region" description="Polar residues" evidence="8">
    <location>
        <begin position="87"/>
        <end position="99"/>
    </location>
</feature>
<comment type="similarity">
    <text evidence="2">Belongs to the RNase H family.</text>
</comment>
<reference evidence="11" key="2">
    <citation type="submission" date="2015-01" db="EMBL/GenBank/DDBJ databases">
        <title>Evolutionary Origins and Diversification of the Mycorrhizal Mutualists.</title>
        <authorList>
            <consortium name="DOE Joint Genome Institute"/>
            <consortium name="Mycorrhizal Genomics Consortium"/>
            <person name="Kohler A."/>
            <person name="Kuo A."/>
            <person name="Nagy L.G."/>
            <person name="Floudas D."/>
            <person name="Copeland A."/>
            <person name="Barry K.W."/>
            <person name="Cichocki N."/>
            <person name="Veneault-Fourrey C."/>
            <person name="LaButti K."/>
            <person name="Lindquist E.A."/>
            <person name="Lipzen A."/>
            <person name="Lundell T."/>
            <person name="Morin E."/>
            <person name="Murat C."/>
            <person name="Riley R."/>
            <person name="Ohm R."/>
            <person name="Sun H."/>
            <person name="Tunlid A."/>
            <person name="Henrissat B."/>
            <person name="Grigoriev I.V."/>
            <person name="Hibbett D.S."/>
            <person name="Martin F."/>
        </authorList>
    </citation>
    <scope>NUCLEOTIDE SEQUENCE [LARGE SCALE GENOMIC DNA]</scope>
    <source>
        <strain evidence="11">Foug A</strain>
    </source>
</reference>
<evidence type="ECO:0000313" key="11">
    <source>
        <dbReference type="Proteomes" id="UP000053989"/>
    </source>
</evidence>